<evidence type="ECO:0000256" key="7">
    <source>
        <dbReference type="ARBA" id="ARBA00022801"/>
    </source>
</evidence>
<comment type="similarity">
    <text evidence="3">Belongs to the PRA-PH family.</text>
</comment>
<name>A0ABS5R2I7_9HYPH</name>
<evidence type="ECO:0000256" key="8">
    <source>
        <dbReference type="ARBA" id="ARBA00022840"/>
    </source>
</evidence>
<dbReference type="CDD" id="cd11534">
    <property type="entry name" value="NTP-PPase_HisIE_like"/>
    <property type="match status" value="1"/>
</dbReference>
<comment type="catalytic activity">
    <reaction evidence="1">
        <text>1-(5-phospho-beta-D-ribosyl)-ATP + H2O = 1-(5-phospho-beta-D-ribosyl)-5'-AMP + diphosphate + H(+)</text>
        <dbReference type="Rhea" id="RHEA:22828"/>
        <dbReference type="ChEBI" id="CHEBI:15377"/>
        <dbReference type="ChEBI" id="CHEBI:15378"/>
        <dbReference type="ChEBI" id="CHEBI:33019"/>
        <dbReference type="ChEBI" id="CHEBI:59457"/>
        <dbReference type="ChEBI" id="CHEBI:73183"/>
        <dbReference type="EC" id="3.6.1.31"/>
    </reaction>
</comment>
<dbReference type="SUPFAM" id="SSF101386">
    <property type="entry name" value="all-alpha NTP pyrophosphatases"/>
    <property type="match status" value="1"/>
</dbReference>
<keyword evidence="8" id="KW-0067">ATP-binding</keyword>
<evidence type="ECO:0000256" key="1">
    <source>
        <dbReference type="ARBA" id="ARBA00001460"/>
    </source>
</evidence>
<dbReference type="InterPro" id="IPR021130">
    <property type="entry name" value="PRib-ATP_PPHydrolase-like"/>
</dbReference>
<sequence length="140" mass="15315">MSDSIRRLHDAVVATRRGRNASPRTARLFAKGRTFIAKKVAEEAVEVSLDAVQGDTSGTIRESADLIYNLVVLWVELGIDPDDVWAEMERREQLLGMAEKMPKRGAAKPALPVDLLALGLHEAPDMGGAPTLGRRGNTRR</sequence>
<keyword evidence="6" id="KW-0547">Nucleotide-binding</keyword>
<dbReference type="Pfam" id="PF01503">
    <property type="entry name" value="PRA-PH"/>
    <property type="match status" value="1"/>
</dbReference>
<keyword evidence="11" id="KW-1185">Reference proteome</keyword>
<evidence type="ECO:0000256" key="6">
    <source>
        <dbReference type="ARBA" id="ARBA00022741"/>
    </source>
</evidence>
<dbReference type="PANTHER" id="PTHR42945">
    <property type="entry name" value="HISTIDINE BIOSYNTHESIS BIFUNCTIONAL PROTEIN"/>
    <property type="match status" value="1"/>
</dbReference>
<evidence type="ECO:0000313" key="11">
    <source>
        <dbReference type="Proteomes" id="UP001166585"/>
    </source>
</evidence>
<dbReference type="InterPro" id="IPR008179">
    <property type="entry name" value="HisE"/>
</dbReference>
<proteinExistence type="inferred from homology"/>
<keyword evidence="5" id="KW-0028">Amino-acid biosynthesis</keyword>
<keyword evidence="9" id="KW-0368">Histidine biosynthesis</keyword>
<dbReference type="Gene3D" id="1.10.287.1080">
    <property type="entry name" value="MazG-like"/>
    <property type="match status" value="1"/>
</dbReference>
<organism evidence="10 11">
    <name type="scientific">Ancylobacter radicis</name>
    <dbReference type="NCBI Taxonomy" id="2836179"/>
    <lineage>
        <taxon>Bacteria</taxon>
        <taxon>Pseudomonadati</taxon>
        <taxon>Pseudomonadota</taxon>
        <taxon>Alphaproteobacteria</taxon>
        <taxon>Hyphomicrobiales</taxon>
        <taxon>Xanthobacteraceae</taxon>
        <taxon>Ancylobacter</taxon>
    </lineage>
</organism>
<dbReference type="NCBIfam" id="TIGR03188">
    <property type="entry name" value="histidine_hisI"/>
    <property type="match status" value="1"/>
</dbReference>
<evidence type="ECO:0000256" key="3">
    <source>
        <dbReference type="ARBA" id="ARBA00009392"/>
    </source>
</evidence>
<evidence type="ECO:0000256" key="5">
    <source>
        <dbReference type="ARBA" id="ARBA00022605"/>
    </source>
</evidence>
<keyword evidence="7 10" id="KW-0378">Hydrolase</keyword>
<evidence type="ECO:0000256" key="4">
    <source>
        <dbReference type="ARBA" id="ARBA00012414"/>
    </source>
</evidence>
<dbReference type="GO" id="GO:0004636">
    <property type="term" value="F:phosphoribosyl-ATP diphosphatase activity"/>
    <property type="evidence" value="ECO:0007669"/>
    <property type="project" value="UniProtKB-EC"/>
</dbReference>
<dbReference type="EMBL" id="JAHCQH010000012">
    <property type="protein sequence ID" value="MBS9475885.1"/>
    <property type="molecule type" value="Genomic_DNA"/>
</dbReference>
<evidence type="ECO:0000313" key="10">
    <source>
        <dbReference type="EMBL" id="MBS9475885.1"/>
    </source>
</evidence>
<dbReference type="RefSeq" id="WP_213753754.1">
    <property type="nucleotide sequence ID" value="NZ_JAHCQH010000012.1"/>
</dbReference>
<evidence type="ECO:0000256" key="9">
    <source>
        <dbReference type="ARBA" id="ARBA00023102"/>
    </source>
</evidence>
<dbReference type="PANTHER" id="PTHR42945:SF1">
    <property type="entry name" value="HISTIDINE BIOSYNTHESIS BIFUNCTIONAL PROTEIN HIS7"/>
    <property type="match status" value="1"/>
</dbReference>
<dbReference type="EC" id="3.6.1.31" evidence="4"/>
<dbReference type="Proteomes" id="UP001166585">
    <property type="component" value="Unassembled WGS sequence"/>
</dbReference>
<gene>
    <name evidence="10" type="primary">hisE</name>
    <name evidence="10" type="ORF">KIP89_02065</name>
</gene>
<accession>A0ABS5R2I7</accession>
<evidence type="ECO:0000256" key="2">
    <source>
        <dbReference type="ARBA" id="ARBA00005204"/>
    </source>
</evidence>
<comment type="pathway">
    <text evidence="2">Amino-acid biosynthesis; L-histidine biosynthesis; L-histidine from 5-phospho-alpha-D-ribose 1-diphosphate: step 2/9.</text>
</comment>
<comment type="caution">
    <text evidence="10">The sequence shown here is derived from an EMBL/GenBank/DDBJ whole genome shotgun (WGS) entry which is preliminary data.</text>
</comment>
<protein>
    <recommendedName>
        <fullName evidence="4">phosphoribosyl-ATP diphosphatase</fullName>
        <ecNumber evidence="4">3.6.1.31</ecNumber>
    </recommendedName>
</protein>
<reference evidence="10" key="1">
    <citation type="submission" date="2021-05" db="EMBL/GenBank/DDBJ databases">
        <authorList>
            <person name="Sun Q."/>
            <person name="Inoue M."/>
        </authorList>
    </citation>
    <scope>NUCLEOTIDE SEQUENCE</scope>
    <source>
        <strain evidence="10">VKM B-3255</strain>
    </source>
</reference>